<evidence type="ECO:0000256" key="3">
    <source>
        <dbReference type="ARBA" id="ARBA00023163"/>
    </source>
</evidence>
<dbReference type="RefSeq" id="WP_109236587.1">
    <property type="nucleotide sequence ID" value="NZ_BMXZ01000003.1"/>
</dbReference>
<dbReference type="Pfam" id="PF01614">
    <property type="entry name" value="IclR_C"/>
    <property type="match status" value="1"/>
</dbReference>
<keyword evidence="3" id="KW-0804">Transcription</keyword>
<dbReference type="PANTHER" id="PTHR30136">
    <property type="entry name" value="HELIX-TURN-HELIX TRANSCRIPTIONAL REGULATOR, ICLR FAMILY"/>
    <property type="match status" value="1"/>
</dbReference>
<evidence type="ECO:0000313" key="7">
    <source>
        <dbReference type="Proteomes" id="UP000244948"/>
    </source>
</evidence>
<dbReference type="PROSITE" id="PS51078">
    <property type="entry name" value="ICLR_ED"/>
    <property type="match status" value="1"/>
</dbReference>
<dbReference type="InterPro" id="IPR036388">
    <property type="entry name" value="WH-like_DNA-bd_sf"/>
</dbReference>
<dbReference type="GO" id="GO:0003677">
    <property type="term" value="F:DNA binding"/>
    <property type="evidence" value="ECO:0007669"/>
    <property type="project" value="UniProtKB-KW"/>
</dbReference>
<comment type="caution">
    <text evidence="6">The sequence shown here is derived from an EMBL/GenBank/DDBJ whole genome shotgun (WGS) entry which is preliminary data.</text>
</comment>
<dbReference type="Pfam" id="PF09339">
    <property type="entry name" value="HTH_IclR"/>
    <property type="match status" value="1"/>
</dbReference>
<dbReference type="PROSITE" id="PS51077">
    <property type="entry name" value="HTH_ICLR"/>
    <property type="match status" value="1"/>
</dbReference>
<dbReference type="SMART" id="SM00346">
    <property type="entry name" value="HTH_ICLR"/>
    <property type="match status" value="1"/>
</dbReference>
<dbReference type="InterPro" id="IPR036390">
    <property type="entry name" value="WH_DNA-bd_sf"/>
</dbReference>
<dbReference type="InterPro" id="IPR014757">
    <property type="entry name" value="Tscrpt_reg_IclR_C"/>
</dbReference>
<dbReference type="Gene3D" id="1.10.10.10">
    <property type="entry name" value="Winged helix-like DNA-binding domain superfamily/Winged helix DNA-binding domain"/>
    <property type="match status" value="1"/>
</dbReference>
<feature type="domain" description="HTH iclR-type" evidence="4">
    <location>
        <begin position="20"/>
        <end position="82"/>
    </location>
</feature>
<dbReference type="AlphaFoldDB" id="A0A2U2AJ73"/>
<dbReference type="GO" id="GO:0045892">
    <property type="term" value="P:negative regulation of DNA-templated transcription"/>
    <property type="evidence" value="ECO:0007669"/>
    <property type="project" value="TreeGrafter"/>
</dbReference>
<proteinExistence type="predicted"/>
<dbReference type="EMBL" id="QEWR01000004">
    <property type="protein sequence ID" value="PWD82635.1"/>
    <property type="molecule type" value="Genomic_DNA"/>
</dbReference>
<evidence type="ECO:0000256" key="2">
    <source>
        <dbReference type="ARBA" id="ARBA00023125"/>
    </source>
</evidence>
<dbReference type="InterPro" id="IPR005471">
    <property type="entry name" value="Tscrpt_reg_IclR_N"/>
</dbReference>
<evidence type="ECO:0000256" key="1">
    <source>
        <dbReference type="ARBA" id="ARBA00023015"/>
    </source>
</evidence>
<evidence type="ECO:0000259" key="4">
    <source>
        <dbReference type="PROSITE" id="PS51077"/>
    </source>
</evidence>
<feature type="domain" description="IclR-ED" evidence="5">
    <location>
        <begin position="83"/>
        <end position="263"/>
    </location>
</feature>
<accession>A0A2U2AJ73</accession>
<keyword evidence="7" id="KW-1185">Reference proteome</keyword>
<keyword evidence="1" id="KW-0805">Transcription regulation</keyword>
<reference evidence="6 7" key="1">
    <citation type="journal article" date="2018" name="Genome Announc.">
        <title>Ignatzschineria cameli sp. nov., isolated from necrotic foot tissue of dromedaries (Camelus dromedarius) and associated maggots (Wohlfahrtia species) in Dubai.</title>
        <authorList>
            <person name="Tsang C.C."/>
            <person name="Tang J.Y."/>
            <person name="Fong J.Y."/>
            <person name="Kinne J."/>
            <person name="Lee H.H."/>
            <person name="Joseph M."/>
            <person name="Jose S."/>
            <person name="Schuster R.K."/>
            <person name="Tang Y."/>
            <person name="Sivakumar S."/>
            <person name="Chen J.H."/>
            <person name="Teng J.L."/>
            <person name="Lau S.K."/>
            <person name="Wernery U."/>
            <person name="Woo P.C."/>
        </authorList>
    </citation>
    <scope>NUCLEOTIDE SEQUENCE [LARGE SCALE GENOMIC DNA]</scope>
    <source>
        <strain evidence="6 7">KCTC 22643</strain>
    </source>
</reference>
<name>A0A2U2AJ73_9GAMM</name>
<evidence type="ECO:0000313" key="6">
    <source>
        <dbReference type="EMBL" id="PWD82635.1"/>
    </source>
</evidence>
<dbReference type="PANTHER" id="PTHR30136:SF33">
    <property type="entry name" value="TRANSCRIPTIONAL REGULATORY PROTEIN"/>
    <property type="match status" value="1"/>
</dbReference>
<sequence length="263" mass="29558">MNNKIIDFASQGKTKDRQFVTALARGLEILRCFGKAGPILGNQDLATMTKLPKPTVSRLTHTLVQLGYLKNAPGTNQLQLDIGVLALGQRLLNNLAIKNIADPYMRNLAEYSKSAVAIAARDRLQMLYLHVVHGESNSTMRRPIGSTLPIHSSAMGRACLAAMQDEERNFILQHLKDKHSREEWNVINENLEQAFQDYKEFGCCFSIGEWHSNVNAVAVPLIHQDDIFVFNCGGPNFQLNEQFLRQDVAPRLINMIINIQESM</sequence>
<dbReference type="InterPro" id="IPR050707">
    <property type="entry name" value="HTH_MetabolicPath_Reg"/>
</dbReference>
<dbReference type="SUPFAM" id="SSF55781">
    <property type="entry name" value="GAF domain-like"/>
    <property type="match status" value="1"/>
</dbReference>
<protein>
    <submittedName>
        <fullName evidence="6">IclR family transcriptional regulator</fullName>
    </submittedName>
</protein>
<keyword evidence="2" id="KW-0238">DNA-binding</keyword>
<evidence type="ECO:0000259" key="5">
    <source>
        <dbReference type="PROSITE" id="PS51078"/>
    </source>
</evidence>
<organism evidence="6 7">
    <name type="scientific">Ignatzschineria indica</name>
    <dbReference type="NCBI Taxonomy" id="472583"/>
    <lineage>
        <taxon>Bacteria</taxon>
        <taxon>Pseudomonadati</taxon>
        <taxon>Pseudomonadota</taxon>
        <taxon>Gammaproteobacteria</taxon>
        <taxon>Cardiobacteriales</taxon>
        <taxon>Ignatzschineriaceae</taxon>
        <taxon>Ignatzschineria</taxon>
    </lineage>
</organism>
<dbReference type="GO" id="GO:0003700">
    <property type="term" value="F:DNA-binding transcription factor activity"/>
    <property type="evidence" value="ECO:0007669"/>
    <property type="project" value="TreeGrafter"/>
</dbReference>
<dbReference type="Gene3D" id="3.30.450.40">
    <property type="match status" value="1"/>
</dbReference>
<dbReference type="SUPFAM" id="SSF46785">
    <property type="entry name" value="Winged helix' DNA-binding domain"/>
    <property type="match status" value="1"/>
</dbReference>
<dbReference type="Proteomes" id="UP000244948">
    <property type="component" value="Unassembled WGS sequence"/>
</dbReference>
<dbReference type="InterPro" id="IPR029016">
    <property type="entry name" value="GAF-like_dom_sf"/>
</dbReference>
<gene>
    <name evidence="6" type="ORF">DC082_08395</name>
</gene>